<dbReference type="InterPro" id="IPR054471">
    <property type="entry name" value="GPIID_WHD"/>
</dbReference>
<dbReference type="OrthoDB" id="5416940at2759"/>
<dbReference type="AlphaFoldDB" id="A0A2B7YR73"/>
<evidence type="ECO:0000313" key="3">
    <source>
        <dbReference type="Proteomes" id="UP000224634"/>
    </source>
</evidence>
<reference evidence="2 3" key="1">
    <citation type="submission" date="2017-10" db="EMBL/GenBank/DDBJ databases">
        <title>Comparative genomics in systemic dimorphic fungi from Ajellomycetaceae.</title>
        <authorList>
            <person name="Munoz J.F."/>
            <person name="Mcewen J.G."/>
            <person name="Clay O.K."/>
            <person name="Cuomo C.A."/>
        </authorList>
    </citation>
    <scope>NUCLEOTIDE SEQUENCE [LARGE SCALE GENOMIC DNA]</scope>
    <source>
        <strain evidence="2 3">UAMH7299</strain>
    </source>
</reference>
<accession>A0A2B7YR73</accession>
<evidence type="ECO:0000259" key="1">
    <source>
        <dbReference type="Pfam" id="PF22939"/>
    </source>
</evidence>
<proteinExistence type="predicted"/>
<dbReference type="PANTHER" id="PTHR10039:SF15">
    <property type="entry name" value="NACHT DOMAIN-CONTAINING PROTEIN"/>
    <property type="match status" value="1"/>
</dbReference>
<dbReference type="PANTHER" id="PTHR10039">
    <property type="entry name" value="AMELOGENIN"/>
    <property type="match status" value="1"/>
</dbReference>
<keyword evidence="3" id="KW-1185">Reference proteome</keyword>
<name>A0A2B7YR73_POLH7</name>
<feature type="domain" description="GPI inositol-deacylase winged helix" evidence="1">
    <location>
        <begin position="103"/>
        <end position="182"/>
    </location>
</feature>
<dbReference type="STRING" id="1447883.A0A2B7YR73"/>
<dbReference type="EMBL" id="PDNA01000022">
    <property type="protein sequence ID" value="PGH23561.1"/>
    <property type="molecule type" value="Genomic_DNA"/>
</dbReference>
<protein>
    <recommendedName>
        <fullName evidence="1">GPI inositol-deacylase winged helix domain-containing protein</fullName>
    </recommendedName>
</protein>
<dbReference type="Proteomes" id="UP000224634">
    <property type="component" value="Unassembled WGS sequence"/>
</dbReference>
<comment type="caution">
    <text evidence="2">The sequence shown here is derived from an EMBL/GenBank/DDBJ whole genome shotgun (WGS) entry which is preliminary data.</text>
</comment>
<evidence type="ECO:0000313" key="2">
    <source>
        <dbReference type="EMBL" id="PGH23561.1"/>
    </source>
</evidence>
<organism evidence="2 3">
    <name type="scientific">Polytolypa hystricis (strain UAMH7299)</name>
    <dbReference type="NCBI Taxonomy" id="1447883"/>
    <lineage>
        <taxon>Eukaryota</taxon>
        <taxon>Fungi</taxon>
        <taxon>Dikarya</taxon>
        <taxon>Ascomycota</taxon>
        <taxon>Pezizomycotina</taxon>
        <taxon>Eurotiomycetes</taxon>
        <taxon>Eurotiomycetidae</taxon>
        <taxon>Onygenales</taxon>
        <taxon>Onygenales incertae sedis</taxon>
        <taxon>Polytolypa</taxon>
    </lineage>
</organism>
<dbReference type="Pfam" id="PF22939">
    <property type="entry name" value="WHD_GPIID"/>
    <property type="match status" value="1"/>
</dbReference>
<sequence length="352" mass="39323">MPDITGKFQGGLTLEISPRKEDLTKYVVGQMDLLPSFVTSSPDLQKKIKAEIPSVANGMFLLAARHMNELSEQPTRGDLESALHSLPTALDESYERTMSRIKSQGGKHQSLAEKVLSWVVCAKEPLYITELQHAVAVKLKESNLDESFIPPTKTIESICAGLVTIDQSNVFRLAHYTAKEYFERKHTFWLPDAGTMITTSCVTYLSYSVFATGFCDTDYGLRERLRFLPLYKYASSYWGDHAREAPVLDQQIIQSFLGRDKNVEASTQALLADTSRTFWPAHYFGSETSLGVKGLHLAAYFGLRQTASAVLTTTPSLLDERESTAVHRWYGPREAGMKLLGDCCSIKELCLI</sequence>
<gene>
    <name evidence="2" type="ORF">AJ80_02341</name>
</gene>